<dbReference type="AlphaFoldDB" id="A0A0N7F572"/>
<accession>A0A0N7F572</accession>
<organism evidence="1 2">
    <name type="scientific">Kibdelosporangium phytohabitans</name>
    <dbReference type="NCBI Taxonomy" id="860235"/>
    <lineage>
        <taxon>Bacteria</taxon>
        <taxon>Bacillati</taxon>
        <taxon>Actinomycetota</taxon>
        <taxon>Actinomycetes</taxon>
        <taxon>Pseudonocardiales</taxon>
        <taxon>Pseudonocardiaceae</taxon>
        <taxon>Kibdelosporangium</taxon>
    </lineage>
</organism>
<evidence type="ECO:0000313" key="1">
    <source>
        <dbReference type="EMBL" id="ALG13423.1"/>
    </source>
</evidence>
<reference evidence="1 2" key="1">
    <citation type="submission" date="2015-07" db="EMBL/GenBank/DDBJ databases">
        <title>Genome sequencing of Kibdelosporangium phytohabitans.</title>
        <authorList>
            <person name="Qin S."/>
            <person name="Xing K."/>
        </authorList>
    </citation>
    <scope>NUCLEOTIDE SEQUENCE [LARGE SCALE GENOMIC DNA]</scope>
    <source>
        <strain evidence="1 2">KLBMP1111</strain>
    </source>
</reference>
<dbReference type="PROSITE" id="PS51257">
    <property type="entry name" value="PROKAR_LIPOPROTEIN"/>
    <property type="match status" value="1"/>
</dbReference>
<proteinExistence type="predicted"/>
<protein>
    <submittedName>
        <fullName evidence="1">Uncharacterized protein</fullName>
    </submittedName>
</protein>
<dbReference type="EMBL" id="CP012752">
    <property type="protein sequence ID" value="ALG13423.1"/>
    <property type="molecule type" value="Genomic_DNA"/>
</dbReference>
<name>A0A0N7F572_9PSEU</name>
<gene>
    <name evidence="1" type="ORF">AOZ06_47045</name>
</gene>
<dbReference type="KEGG" id="kphy:AOZ06_47045"/>
<dbReference type="Proteomes" id="UP000063699">
    <property type="component" value="Chromosome"/>
</dbReference>
<evidence type="ECO:0000313" key="2">
    <source>
        <dbReference type="Proteomes" id="UP000063699"/>
    </source>
</evidence>
<keyword evidence="2" id="KW-1185">Reference proteome</keyword>
<sequence length="61" mass="6729">MVESRLLMSTMVSFGCFRHGLHALVAGLEDLWRWGIVSDPLGVVDGPSDALDGWLTMIRGR</sequence>